<comment type="subcellular location">
    <subcellularLocation>
        <location evidence="1">Endoplasmic reticulum membrane</location>
        <topology evidence="1">Multi-pass membrane protein</topology>
    </subcellularLocation>
</comment>
<sequence length="416" mass="48178">MGAEKRLTPKILLSIALLIVISRALMLFTGYVGMNLFGHFATKTEYEATAPGSYTQWMQKLPYGLEETDVMNLYDFVKYDTFSYLKIATQGYDQVRMDEPHTAANWVFFPLYPLLIFLFGKIFWFDPALIGIILSNLFLLVSLVYVYLICLQRGLSERQANAVLFLLLLYPSSLYFSVPYTESLFLMLSAAAIYHACNKQYALAFIAASLSTVTRVPGFINLAFVMGTILLDEGFRFNRRYWKWLLYSVLSLIPMGLYLLHMKNITGDFLAPFHEQSLNWFRYTTVPFKNFIGFLKNPYFSTPDGWDNGVIAFVVSTAVFVVYIAYFLVHFKTMFKDLRQLLFYGYGAMMIIIPFSSQPLFLVSVVRYMMVCIPLYIYIVSLADKRENVLRFYQLLFVFVNVIITIAYFNGYFFVI</sequence>
<keyword evidence="12" id="KW-1185">Reference proteome</keyword>
<evidence type="ECO:0000256" key="8">
    <source>
        <dbReference type="ARBA" id="ARBA00022989"/>
    </source>
</evidence>
<dbReference type="EMBL" id="QMFB01000001">
    <property type="protein sequence ID" value="RAV22907.1"/>
    <property type="molecule type" value="Genomic_DNA"/>
</dbReference>
<dbReference type="OrthoDB" id="2379640at2"/>
<feature type="transmembrane region" description="Helical" evidence="10">
    <location>
        <begin position="395"/>
        <end position="415"/>
    </location>
</feature>
<dbReference type="AlphaFoldDB" id="A0A329MZC1"/>
<feature type="transmembrane region" description="Helical" evidence="10">
    <location>
        <begin position="162"/>
        <end position="181"/>
    </location>
</feature>
<dbReference type="GO" id="GO:0000009">
    <property type="term" value="F:alpha-1,6-mannosyltransferase activity"/>
    <property type="evidence" value="ECO:0007669"/>
    <property type="project" value="InterPro"/>
</dbReference>
<evidence type="ECO:0000256" key="1">
    <source>
        <dbReference type="ARBA" id="ARBA00004477"/>
    </source>
</evidence>
<evidence type="ECO:0008006" key="13">
    <source>
        <dbReference type="Google" id="ProtNLM"/>
    </source>
</evidence>
<accession>A0A329MZC1</accession>
<keyword evidence="4" id="KW-0328">Glycosyltransferase</keyword>
<evidence type="ECO:0000256" key="3">
    <source>
        <dbReference type="ARBA" id="ARBA00022502"/>
    </source>
</evidence>
<feature type="transmembrane region" description="Helical" evidence="10">
    <location>
        <begin position="106"/>
        <end position="124"/>
    </location>
</feature>
<feature type="transmembrane region" description="Helical" evidence="10">
    <location>
        <begin position="341"/>
        <end position="359"/>
    </location>
</feature>
<feature type="transmembrane region" description="Helical" evidence="10">
    <location>
        <begin position="241"/>
        <end position="260"/>
    </location>
</feature>
<evidence type="ECO:0000256" key="6">
    <source>
        <dbReference type="ARBA" id="ARBA00022692"/>
    </source>
</evidence>
<evidence type="ECO:0000256" key="4">
    <source>
        <dbReference type="ARBA" id="ARBA00022676"/>
    </source>
</evidence>
<name>A0A329MZC1_9BACL</name>
<feature type="transmembrane region" description="Helical" evidence="10">
    <location>
        <begin position="310"/>
        <end position="329"/>
    </location>
</feature>
<evidence type="ECO:0000313" key="12">
    <source>
        <dbReference type="Proteomes" id="UP000250369"/>
    </source>
</evidence>
<keyword evidence="3" id="KW-0337">GPI-anchor biosynthesis</keyword>
<evidence type="ECO:0000313" key="11">
    <source>
        <dbReference type="EMBL" id="RAV22907.1"/>
    </source>
</evidence>
<feature type="transmembrane region" description="Helical" evidence="10">
    <location>
        <begin position="365"/>
        <end position="383"/>
    </location>
</feature>
<dbReference type="RefSeq" id="WP_113029016.1">
    <property type="nucleotide sequence ID" value="NZ_QMFB01000001.1"/>
</dbReference>
<dbReference type="PANTHER" id="PTHR12468:SF2">
    <property type="entry name" value="GPI MANNOSYLTRANSFERASE 2"/>
    <property type="match status" value="1"/>
</dbReference>
<evidence type="ECO:0000256" key="5">
    <source>
        <dbReference type="ARBA" id="ARBA00022679"/>
    </source>
</evidence>
<keyword evidence="7" id="KW-0256">Endoplasmic reticulum</keyword>
<reference evidence="11 12" key="1">
    <citation type="journal article" date="2009" name="Int. J. Syst. Evol. Microbiol.">
        <title>Paenibacillus contaminans sp. nov., isolated from a contaminated laboratory plate.</title>
        <authorList>
            <person name="Chou J.H."/>
            <person name="Lee J.H."/>
            <person name="Lin M.C."/>
            <person name="Chang P.S."/>
            <person name="Arun A.B."/>
            <person name="Young C.C."/>
            <person name="Chen W.M."/>
        </authorList>
    </citation>
    <scope>NUCLEOTIDE SEQUENCE [LARGE SCALE GENOMIC DNA]</scope>
    <source>
        <strain evidence="11 12">CKOBP-6</strain>
    </source>
</reference>
<feature type="transmembrane region" description="Helical" evidence="10">
    <location>
        <begin position="12"/>
        <end position="33"/>
    </location>
</feature>
<dbReference type="GO" id="GO:0031501">
    <property type="term" value="C:mannosyltransferase complex"/>
    <property type="evidence" value="ECO:0007669"/>
    <property type="project" value="TreeGrafter"/>
</dbReference>
<dbReference type="InterPro" id="IPR007315">
    <property type="entry name" value="PIG-V/Gpi18"/>
</dbReference>
<dbReference type="GO" id="GO:0004376">
    <property type="term" value="F:GPI mannosyltransferase activity"/>
    <property type="evidence" value="ECO:0007669"/>
    <property type="project" value="InterPro"/>
</dbReference>
<evidence type="ECO:0000256" key="10">
    <source>
        <dbReference type="SAM" id="Phobius"/>
    </source>
</evidence>
<keyword evidence="9 10" id="KW-0472">Membrane</keyword>
<keyword evidence="8 10" id="KW-1133">Transmembrane helix</keyword>
<dbReference type="GO" id="GO:0016020">
    <property type="term" value="C:membrane"/>
    <property type="evidence" value="ECO:0007669"/>
    <property type="project" value="GOC"/>
</dbReference>
<dbReference type="PANTHER" id="PTHR12468">
    <property type="entry name" value="GPI MANNOSYLTRANSFERASE 2"/>
    <property type="match status" value="1"/>
</dbReference>
<comment type="pathway">
    <text evidence="2">Glycolipid biosynthesis; glycosylphosphatidylinositol-anchor biosynthesis.</text>
</comment>
<keyword evidence="6 10" id="KW-0812">Transmembrane</keyword>
<organism evidence="11 12">
    <name type="scientific">Paenibacillus contaminans</name>
    <dbReference type="NCBI Taxonomy" id="450362"/>
    <lineage>
        <taxon>Bacteria</taxon>
        <taxon>Bacillati</taxon>
        <taxon>Bacillota</taxon>
        <taxon>Bacilli</taxon>
        <taxon>Bacillales</taxon>
        <taxon>Paenibacillaceae</taxon>
        <taxon>Paenibacillus</taxon>
    </lineage>
</organism>
<comment type="caution">
    <text evidence="11">The sequence shown here is derived from an EMBL/GenBank/DDBJ whole genome shotgun (WGS) entry which is preliminary data.</text>
</comment>
<dbReference type="UniPathway" id="UPA00196"/>
<protein>
    <recommendedName>
        <fullName evidence="13">Glycosyltransferase RgtA/B/C/D-like domain-containing protein</fullName>
    </recommendedName>
</protein>
<feature type="transmembrane region" description="Helical" evidence="10">
    <location>
        <begin position="201"/>
        <end position="229"/>
    </location>
</feature>
<keyword evidence="5" id="KW-0808">Transferase</keyword>
<gene>
    <name evidence="11" type="ORF">DQG23_01495</name>
</gene>
<evidence type="ECO:0000256" key="2">
    <source>
        <dbReference type="ARBA" id="ARBA00004687"/>
    </source>
</evidence>
<dbReference type="Proteomes" id="UP000250369">
    <property type="component" value="Unassembled WGS sequence"/>
</dbReference>
<evidence type="ECO:0000256" key="7">
    <source>
        <dbReference type="ARBA" id="ARBA00022824"/>
    </source>
</evidence>
<feature type="transmembrane region" description="Helical" evidence="10">
    <location>
        <begin position="130"/>
        <end position="150"/>
    </location>
</feature>
<proteinExistence type="predicted"/>
<evidence type="ECO:0000256" key="9">
    <source>
        <dbReference type="ARBA" id="ARBA00023136"/>
    </source>
</evidence>
<dbReference type="GO" id="GO:0006506">
    <property type="term" value="P:GPI anchor biosynthetic process"/>
    <property type="evidence" value="ECO:0007669"/>
    <property type="project" value="UniProtKB-UniPathway"/>
</dbReference>